<name>A0A8X6Y6Y0_9ARAC</name>
<dbReference type="AlphaFoldDB" id="A0A8X6Y6Y0"/>
<keyword evidence="2" id="KW-1185">Reference proteome</keyword>
<dbReference type="EMBL" id="BMAV01016260">
    <property type="protein sequence ID" value="GFY66833.1"/>
    <property type="molecule type" value="Genomic_DNA"/>
</dbReference>
<proteinExistence type="predicted"/>
<protein>
    <submittedName>
        <fullName evidence="1">Uncharacterized protein</fullName>
    </submittedName>
</protein>
<dbReference type="Proteomes" id="UP000886998">
    <property type="component" value="Unassembled WGS sequence"/>
</dbReference>
<gene>
    <name evidence="1" type="ORF">TNIN_298571</name>
</gene>
<comment type="caution">
    <text evidence="1">The sequence shown here is derived from an EMBL/GenBank/DDBJ whole genome shotgun (WGS) entry which is preliminary data.</text>
</comment>
<sequence>MILLEKPSEPTNITRSCVPFYCAARQHQPLPRDALEIVTSFSELAAQVTACLRQVAKFGICSLKLCWRADVGVTCNKASPTLLCVRTQPFSGKGSCRDTSRYPQIA</sequence>
<evidence type="ECO:0000313" key="2">
    <source>
        <dbReference type="Proteomes" id="UP000886998"/>
    </source>
</evidence>
<evidence type="ECO:0000313" key="1">
    <source>
        <dbReference type="EMBL" id="GFY66833.1"/>
    </source>
</evidence>
<reference evidence="1" key="1">
    <citation type="submission" date="2020-08" db="EMBL/GenBank/DDBJ databases">
        <title>Multicomponent nature underlies the extraordinary mechanical properties of spider dragline silk.</title>
        <authorList>
            <person name="Kono N."/>
            <person name="Nakamura H."/>
            <person name="Mori M."/>
            <person name="Yoshida Y."/>
            <person name="Ohtoshi R."/>
            <person name="Malay A.D."/>
            <person name="Moran D.A.P."/>
            <person name="Tomita M."/>
            <person name="Numata K."/>
            <person name="Arakawa K."/>
        </authorList>
    </citation>
    <scope>NUCLEOTIDE SEQUENCE</scope>
</reference>
<accession>A0A8X6Y6Y0</accession>
<organism evidence="1 2">
    <name type="scientific">Trichonephila inaurata madagascariensis</name>
    <dbReference type="NCBI Taxonomy" id="2747483"/>
    <lineage>
        <taxon>Eukaryota</taxon>
        <taxon>Metazoa</taxon>
        <taxon>Ecdysozoa</taxon>
        <taxon>Arthropoda</taxon>
        <taxon>Chelicerata</taxon>
        <taxon>Arachnida</taxon>
        <taxon>Araneae</taxon>
        <taxon>Araneomorphae</taxon>
        <taxon>Entelegynae</taxon>
        <taxon>Araneoidea</taxon>
        <taxon>Nephilidae</taxon>
        <taxon>Trichonephila</taxon>
        <taxon>Trichonephila inaurata</taxon>
    </lineage>
</organism>